<dbReference type="Proteomes" id="UP000006263">
    <property type="component" value="Unassembled WGS sequence"/>
</dbReference>
<dbReference type="CDD" id="cd00207">
    <property type="entry name" value="fer2"/>
    <property type="match status" value="1"/>
</dbReference>
<dbReference type="InterPro" id="IPR017927">
    <property type="entry name" value="FAD-bd_FR_type"/>
</dbReference>
<dbReference type="eggNOG" id="COG1018">
    <property type="taxonomic scope" value="Bacteria"/>
</dbReference>
<dbReference type="Pfam" id="PF00111">
    <property type="entry name" value="Fer2"/>
    <property type="match status" value="1"/>
</dbReference>
<dbReference type="InterPro" id="IPR036010">
    <property type="entry name" value="2Fe-2S_ferredoxin-like_sf"/>
</dbReference>
<dbReference type="InterPro" id="IPR008333">
    <property type="entry name" value="Cbr1-like_FAD-bd_dom"/>
</dbReference>
<evidence type="ECO:0000256" key="1">
    <source>
        <dbReference type="ARBA" id="ARBA00023075"/>
    </source>
</evidence>
<dbReference type="PROSITE" id="PS00197">
    <property type="entry name" value="2FE2S_FER_1"/>
    <property type="match status" value="1"/>
</dbReference>
<dbReference type="eggNOG" id="COG3576">
    <property type="taxonomic scope" value="Bacteria"/>
</dbReference>
<dbReference type="InterPro" id="IPR012675">
    <property type="entry name" value="Beta-grasp_dom_sf"/>
</dbReference>
<reference evidence="6 7" key="1">
    <citation type="journal article" date="2017" name="Antonie Van Leeuwenhoek">
        <title>Rhizobium rhizosphaerae sp. nov., a novel species isolated from rice rhizosphere.</title>
        <authorList>
            <person name="Zhao J.J."/>
            <person name="Zhang J."/>
            <person name="Zhang R.J."/>
            <person name="Zhang C.W."/>
            <person name="Yin H.Q."/>
            <person name="Zhang X.X."/>
        </authorList>
    </citation>
    <scope>NUCLEOTIDE SEQUENCE [LARGE SCALE GENOMIC DNA]</scope>
    <source>
        <strain evidence="6 7">KMM 241</strain>
    </source>
</reference>
<evidence type="ECO:0000259" key="5">
    <source>
        <dbReference type="PROSITE" id="PS51384"/>
    </source>
</evidence>
<evidence type="ECO:0000313" key="6">
    <source>
        <dbReference type="EMBL" id="GAC23215.1"/>
    </source>
</evidence>
<proteinExistence type="predicted"/>
<dbReference type="GO" id="GO:0051537">
    <property type="term" value="F:2 iron, 2 sulfur cluster binding"/>
    <property type="evidence" value="ECO:0007669"/>
    <property type="project" value="InterPro"/>
</dbReference>
<dbReference type="SUPFAM" id="SSF52343">
    <property type="entry name" value="Ferredoxin reductase-like, C-terminal NADP-linked domain"/>
    <property type="match status" value="1"/>
</dbReference>
<dbReference type="PROSITE" id="PS51085">
    <property type="entry name" value="2FE2S_FER_2"/>
    <property type="match status" value="1"/>
</dbReference>
<comment type="cofactor">
    <cofactor evidence="2">
        <name>[2Fe-2S] cluster</name>
        <dbReference type="ChEBI" id="CHEBI:190135"/>
    </cofactor>
</comment>
<dbReference type="EMBL" id="BAEP01000018">
    <property type="protein sequence ID" value="GAC23215.1"/>
    <property type="molecule type" value="Genomic_DNA"/>
</dbReference>
<protein>
    <submittedName>
        <fullName evidence="6">Oxidoreductase, FAD-binding</fullName>
    </submittedName>
</protein>
<dbReference type="AlphaFoldDB" id="K6ZIJ7"/>
<dbReference type="InterPro" id="IPR039261">
    <property type="entry name" value="FNR_nucleotide-bd"/>
</dbReference>
<evidence type="ECO:0000313" key="7">
    <source>
        <dbReference type="Proteomes" id="UP000006263"/>
    </source>
</evidence>
<dbReference type="InterPro" id="IPR012349">
    <property type="entry name" value="Split_barrel_FMN-bd"/>
</dbReference>
<dbReference type="SUPFAM" id="SSF63380">
    <property type="entry name" value="Riboflavin synthase domain-like"/>
    <property type="match status" value="1"/>
</dbReference>
<name>K6ZIJ7_9ALTE</name>
<evidence type="ECO:0000259" key="4">
    <source>
        <dbReference type="PROSITE" id="PS51085"/>
    </source>
</evidence>
<dbReference type="Gene3D" id="2.40.30.10">
    <property type="entry name" value="Translation factors"/>
    <property type="match status" value="1"/>
</dbReference>
<dbReference type="Gene3D" id="2.30.110.10">
    <property type="entry name" value="Electron Transport, Fmn-binding Protein, Chain A"/>
    <property type="match status" value="1"/>
</dbReference>
<dbReference type="SUPFAM" id="SSF50475">
    <property type="entry name" value="FMN-binding split barrel"/>
    <property type="match status" value="1"/>
</dbReference>
<dbReference type="InterPro" id="IPR001041">
    <property type="entry name" value="2Fe-2S_ferredoxin-type"/>
</dbReference>
<dbReference type="Gene3D" id="3.40.50.80">
    <property type="entry name" value="Nucleotide-binding domain of ferredoxin-NADP reductase (FNR) module"/>
    <property type="match status" value="1"/>
</dbReference>
<dbReference type="GO" id="GO:0016491">
    <property type="term" value="F:oxidoreductase activity"/>
    <property type="evidence" value="ECO:0007669"/>
    <property type="project" value="InterPro"/>
</dbReference>
<dbReference type="Gene3D" id="3.10.20.30">
    <property type="match status" value="1"/>
</dbReference>
<evidence type="ECO:0000256" key="2">
    <source>
        <dbReference type="ARBA" id="ARBA00034078"/>
    </source>
</evidence>
<dbReference type="CDD" id="cd06184">
    <property type="entry name" value="flavohem_like_fad_nad_binding"/>
    <property type="match status" value="1"/>
</dbReference>
<organism evidence="6 7">
    <name type="scientific">Paraglaciecola mesophila KMM 241</name>
    <dbReference type="NCBI Taxonomy" id="1128912"/>
    <lineage>
        <taxon>Bacteria</taxon>
        <taxon>Pseudomonadati</taxon>
        <taxon>Pseudomonadota</taxon>
        <taxon>Gammaproteobacteria</taxon>
        <taxon>Alteromonadales</taxon>
        <taxon>Alteromonadaceae</taxon>
        <taxon>Paraglaciecola</taxon>
    </lineage>
</organism>
<dbReference type="OrthoDB" id="9796486at2"/>
<comment type="caution">
    <text evidence="6">The sequence shown here is derived from an EMBL/GenBank/DDBJ whole genome shotgun (WGS) entry which is preliminary data.</text>
</comment>
<dbReference type="Pfam" id="PF00175">
    <property type="entry name" value="NAD_binding_1"/>
    <property type="match status" value="1"/>
</dbReference>
<dbReference type="InterPro" id="IPR001433">
    <property type="entry name" value="OxRdtase_FAD/NAD-bd"/>
</dbReference>
<gene>
    <name evidence="6" type="ORF">GMES_0915</name>
</gene>
<dbReference type="Pfam" id="PF00970">
    <property type="entry name" value="FAD_binding_6"/>
    <property type="match status" value="1"/>
</dbReference>
<evidence type="ECO:0000256" key="3">
    <source>
        <dbReference type="SAM" id="MobiDB-lite"/>
    </source>
</evidence>
<dbReference type="PROSITE" id="PS51384">
    <property type="entry name" value="FAD_FR"/>
    <property type="match status" value="1"/>
</dbReference>
<accession>K6ZIJ7</accession>
<feature type="compositionally biased region" description="Basic and acidic residues" evidence="3">
    <location>
        <begin position="1"/>
        <end position="14"/>
    </location>
</feature>
<sequence length="720" mass="79021">MLNHDDTSPFHPGERQFQSSAGRLEQMDAIGRRAIRELMPEQHRQFFSQLPFMIVGSTDPHGQLWASILPGSPGFVQSPTSTSLTINTPILPGDPLASAIKKNARLGLLGLEMPTRRRNRVNAKVTDTANNQFALQVEQSFGNCPQYIQTRDLHFIRSPNAPYKTPRAETFFELGDSLKAFIRQADTFFVASSAGQSPRLVNNPNHDGQDNAADNSLDKSLGVDVSHRGGMPGFIKVQGNTLTIPDYAGNNFFNTLGNFLLNPKAGLLFVDFTSGDVFMLTGTVTLLASDSPIIKGFKGALRGWQFTLTQGVTLKAALPFRASFDSYSPNSQATGTWSQTEAVLKAQAKRNQWRAFTVSKIEDESSTIRSFYLQPKDDSPVLPFSPGQHLTLRIKQQNSDSWLVRNYTVSSPPTQSGYRISVKREEYGLVSSTLHSQLSIGSEIQIKAPSGHFFIDNKQQRPAILIGAGVGITPMVAMANDALNEGIRTRYIRPMAVIQAAKNRQQRAFYGELSNIAKRSAGRIQYYSILSDIHYAQTESSAASNDYIAQGRISQSLVMDILNATATEHSDDFPSLFDKDFYLCGPQGFMQSMYDILIGIGVKDEDIHAEAFGPSSLVRQSRDTSNFAELEAESSVIKFAHSGIEQSWYKGEKPLLDVAESKGLTPPYSCRNGQCGSCAVKLKSGAVTYRTKPSAHIDASEVLLCCAVPAKDSQIITLAL</sequence>
<feature type="domain" description="2Fe-2S ferredoxin-type" evidence="4">
    <location>
        <begin position="635"/>
        <end position="720"/>
    </location>
</feature>
<dbReference type="SUPFAM" id="SSF54292">
    <property type="entry name" value="2Fe-2S ferredoxin-like"/>
    <property type="match status" value="1"/>
</dbReference>
<dbReference type="InterPro" id="IPR017938">
    <property type="entry name" value="Riboflavin_synthase-like_b-brl"/>
</dbReference>
<dbReference type="RefSeq" id="WP_006991366.1">
    <property type="nucleotide sequence ID" value="NZ_BAEP01000018.1"/>
</dbReference>
<feature type="region of interest" description="Disordered" evidence="3">
    <location>
        <begin position="1"/>
        <end position="21"/>
    </location>
</feature>
<keyword evidence="1" id="KW-0830">Ubiquinone</keyword>
<dbReference type="PANTHER" id="PTHR42815">
    <property type="entry name" value="FAD-BINDING, PUTATIVE (AFU_ORTHOLOGUE AFUA_6G07600)-RELATED"/>
    <property type="match status" value="1"/>
</dbReference>
<feature type="domain" description="FAD-binding FR-type" evidence="5">
    <location>
        <begin position="351"/>
        <end position="456"/>
    </location>
</feature>
<dbReference type="PANTHER" id="PTHR42815:SF2">
    <property type="entry name" value="FAD-BINDING, PUTATIVE (AFU_ORTHOLOGUE AFUA_6G07600)-RELATED"/>
    <property type="match status" value="1"/>
</dbReference>
<dbReference type="InterPro" id="IPR006058">
    <property type="entry name" value="2Fe2S_fd_BS"/>
</dbReference>